<dbReference type="Proteomes" id="UP000078237">
    <property type="component" value="Unassembled WGS sequence"/>
</dbReference>
<comment type="caution">
    <text evidence="2">The sequence shown here is derived from an EMBL/GenBank/DDBJ whole genome shotgun (WGS) entry which is preliminary data.</text>
</comment>
<name>A0A175VTA0_9PEZI</name>
<protein>
    <recommendedName>
        <fullName evidence="1">Tse2 ADP-ribosyltransferase toxin domain-containing protein</fullName>
    </recommendedName>
</protein>
<gene>
    <name evidence="2" type="ORF">MMYC01_209936</name>
</gene>
<dbReference type="InterPro" id="IPR041018">
    <property type="entry name" value="ADPRTs_Tse2"/>
</dbReference>
<organism evidence="2 3">
    <name type="scientific">Madurella mycetomatis</name>
    <dbReference type="NCBI Taxonomy" id="100816"/>
    <lineage>
        <taxon>Eukaryota</taxon>
        <taxon>Fungi</taxon>
        <taxon>Dikarya</taxon>
        <taxon>Ascomycota</taxon>
        <taxon>Pezizomycotina</taxon>
        <taxon>Sordariomycetes</taxon>
        <taxon>Sordariomycetidae</taxon>
        <taxon>Sordariales</taxon>
        <taxon>Sordariales incertae sedis</taxon>
        <taxon>Madurella</taxon>
    </lineage>
</organism>
<dbReference type="Pfam" id="PF18648">
    <property type="entry name" value="ADPRTs_Tse2"/>
    <property type="match status" value="1"/>
</dbReference>
<proteinExistence type="predicted"/>
<reference evidence="2 3" key="1">
    <citation type="journal article" date="2016" name="Genome Announc.">
        <title>Genome Sequence of Madurella mycetomatis mm55, Isolated from a Human Mycetoma Case in Sudan.</title>
        <authorList>
            <person name="Smit S."/>
            <person name="Derks M.F."/>
            <person name="Bervoets S."/>
            <person name="Fahal A."/>
            <person name="van Leeuwen W."/>
            <person name="van Belkum A."/>
            <person name="van de Sande W.W."/>
        </authorList>
    </citation>
    <scope>NUCLEOTIDE SEQUENCE [LARGE SCALE GENOMIC DNA]</scope>
    <source>
        <strain evidence="3">mm55</strain>
    </source>
</reference>
<dbReference type="VEuPathDB" id="FungiDB:MMYC01_209936"/>
<evidence type="ECO:0000259" key="1">
    <source>
        <dbReference type="Pfam" id="PF18648"/>
    </source>
</evidence>
<evidence type="ECO:0000313" key="3">
    <source>
        <dbReference type="Proteomes" id="UP000078237"/>
    </source>
</evidence>
<feature type="domain" description="Tse2 ADP-ribosyltransferase toxin" evidence="1">
    <location>
        <begin position="7"/>
        <end position="59"/>
    </location>
</feature>
<keyword evidence="3" id="KW-1185">Reference proteome</keyword>
<evidence type="ECO:0000313" key="2">
    <source>
        <dbReference type="EMBL" id="KXX74391.1"/>
    </source>
</evidence>
<sequence>MKLTRYPSGTPVPSHLILINEFISRFSLQPSRAMPLRDLNRSLDEFYGEYARNERAEDWLDAHDFQDAIPEDQDAVWMAK</sequence>
<dbReference type="AlphaFoldDB" id="A0A175VTA0"/>
<dbReference type="EMBL" id="LCTW02000357">
    <property type="protein sequence ID" value="KXX74391.1"/>
    <property type="molecule type" value="Genomic_DNA"/>
</dbReference>
<accession>A0A175VTA0</accession>
<dbReference type="OrthoDB" id="10266325at2759"/>